<dbReference type="OrthoDB" id="4551289at2"/>
<evidence type="ECO:0000313" key="2">
    <source>
        <dbReference type="Proteomes" id="UP000298860"/>
    </source>
</evidence>
<organism evidence="1 2">
    <name type="scientific">Gandjariella thermophila</name>
    <dbReference type="NCBI Taxonomy" id="1931992"/>
    <lineage>
        <taxon>Bacteria</taxon>
        <taxon>Bacillati</taxon>
        <taxon>Actinomycetota</taxon>
        <taxon>Actinomycetes</taxon>
        <taxon>Pseudonocardiales</taxon>
        <taxon>Pseudonocardiaceae</taxon>
        <taxon>Gandjariella</taxon>
    </lineage>
</organism>
<accession>A0A4D4J550</accession>
<sequence length="170" mass="18527">MDDGGHGCGLGSVWTPYPFGDGTGTESIRARDVLLRMAEVLIAHGVAEEDVELVLPSPRRLQVALARQRQRERDAALAADQDVCSVLLAVCPQHGDTLRPSPEGIRCSVRTCRRRWPGPRWVRHCDQPAVAVVDDPDIGERRRLCARHLAAERGESTGVPLVSTAPAPSR</sequence>
<dbReference type="EMBL" id="BJFL01000016">
    <property type="protein sequence ID" value="GDY31651.1"/>
    <property type="molecule type" value="Genomic_DNA"/>
</dbReference>
<protein>
    <submittedName>
        <fullName evidence="1">Uncharacterized protein</fullName>
    </submittedName>
</protein>
<dbReference type="AlphaFoldDB" id="A0A4D4J550"/>
<comment type="caution">
    <text evidence="1">The sequence shown here is derived from an EMBL/GenBank/DDBJ whole genome shotgun (WGS) entry which is preliminary data.</text>
</comment>
<gene>
    <name evidence="1" type="ORF">GTS_32840</name>
</gene>
<name>A0A4D4J550_9PSEU</name>
<dbReference type="Proteomes" id="UP000298860">
    <property type="component" value="Unassembled WGS sequence"/>
</dbReference>
<proteinExistence type="predicted"/>
<evidence type="ECO:0000313" key="1">
    <source>
        <dbReference type="EMBL" id="GDY31651.1"/>
    </source>
</evidence>
<keyword evidence="2" id="KW-1185">Reference proteome</keyword>
<dbReference type="RefSeq" id="WP_137814716.1">
    <property type="nucleotide sequence ID" value="NZ_BJFL01000016.1"/>
</dbReference>
<reference evidence="2" key="1">
    <citation type="submission" date="2019-04" db="EMBL/GenBank/DDBJ databases">
        <title>Draft genome sequence of Pseudonocardiaceae bacterium SL3-2-4.</title>
        <authorList>
            <person name="Ningsih F."/>
            <person name="Yokota A."/>
            <person name="Sakai Y."/>
            <person name="Nanatani K."/>
            <person name="Yabe S."/>
            <person name="Oetari A."/>
            <person name="Sjamsuridzal W."/>
        </authorList>
    </citation>
    <scope>NUCLEOTIDE SEQUENCE [LARGE SCALE GENOMIC DNA]</scope>
    <source>
        <strain evidence="2">SL3-2-4</strain>
    </source>
</reference>